<name>A0A932A9F6_9BACT</name>
<dbReference type="EMBL" id="JACPNR010000012">
    <property type="protein sequence ID" value="MBI2679127.1"/>
    <property type="molecule type" value="Genomic_DNA"/>
</dbReference>
<dbReference type="AlphaFoldDB" id="A0A932A9F6"/>
<dbReference type="SUPFAM" id="SSF47413">
    <property type="entry name" value="lambda repressor-like DNA-binding domains"/>
    <property type="match status" value="1"/>
</dbReference>
<reference evidence="2" key="1">
    <citation type="submission" date="2020-07" db="EMBL/GenBank/DDBJ databases">
        <title>Huge and variable diversity of episymbiotic CPR bacteria and DPANN archaea in groundwater ecosystems.</title>
        <authorList>
            <person name="He C.Y."/>
            <person name="Keren R."/>
            <person name="Whittaker M."/>
            <person name="Farag I.F."/>
            <person name="Doudna J."/>
            <person name="Cate J.H.D."/>
            <person name="Banfield J.F."/>
        </authorList>
    </citation>
    <scope>NUCLEOTIDE SEQUENCE</scope>
    <source>
        <strain evidence="2">NC_groundwater_580_Pr5_B-0.1um_64_19</strain>
    </source>
</reference>
<dbReference type="GO" id="GO:0003677">
    <property type="term" value="F:DNA binding"/>
    <property type="evidence" value="ECO:0007669"/>
    <property type="project" value="InterPro"/>
</dbReference>
<feature type="domain" description="HigA2-like helix-turn-helix" evidence="1">
    <location>
        <begin position="12"/>
        <end position="92"/>
    </location>
</feature>
<comment type="caution">
    <text evidence="2">The sequence shown here is derived from an EMBL/GenBank/DDBJ whole genome shotgun (WGS) entry which is preliminary data.</text>
</comment>
<gene>
    <name evidence="2" type="ORF">HYX28_10130</name>
</gene>
<evidence type="ECO:0000313" key="2">
    <source>
        <dbReference type="EMBL" id="MBI2679127.1"/>
    </source>
</evidence>
<dbReference type="Proteomes" id="UP000779809">
    <property type="component" value="Unassembled WGS sequence"/>
</dbReference>
<protein>
    <submittedName>
        <fullName evidence="2">XRE family transcriptional regulator</fullName>
    </submittedName>
</protein>
<dbReference type="Gene3D" id="1.10.260.40">
    <property type="entry name" value="lambda repressor-like DNA-binding domains"/>
    <property type="match status" value="1"/>
</dbReference>
<organism evidence="2 3">
    <name type="scientific">Candidatus Korobacter versatilis</name>
    <dbReference type="NCBI Taxonomy" id="658062"/>
    <lineage>
        <taxon>Bacteria</taxon>
        <taxon>Pseudomonadati</taxon>
        <taxon>Acidobacteriota</taxon>
        <taxon>Terriglobia</taxon>
        <taxon>Terriglobales</taxon>
        <taxon>Candidatus Korobacteraceae</taxon>
        <taxon>Candidatus Korobacter</taxon>
    </lineage>
</organism>
<evidence type="ECO:0000259" key="1">
    <source>
        <dbReference type="Pfam" id="PF13744"/>
    </source>
</evidence>
<accession>A0A932A9F6</accession>
<evidence type="ECO:0000313" key="3">
    <source>
        <dbReference type="Proteomes" id="UP000779809"/>
    </source>
</evidence>
<dbReference type="InterPro" id="IPR039554">
    <property type="entry name" value="HigA2-like_HTH"/>
</dbReference>
<dbReference type="InterPro" id="IPR010982">
    <property type="entry name" value="Lambda_DNA-bd_dom_sf"/>
</dbReference>
<proteinExistence type="predicted"/>
<sequence>MRSAKRVTRGNVLADLGFGEQEVLALELKMELVNGIVRLARQRRYSSRQLERLWDVPQPRVSEIMRGKVAGVSVRRLLWYIGKLGGSATTKVRGVAA</sequence>
<dbReference type="Pfam" id="PF13744">
    <property type="entry name" value="HTH_37"/>
    <property type="match status" value="1"/>
</dbReference>